<organism evidence="2 3">
    <name type="scientific">Macrostomum lignano</name>
    <dbReference type="NCBI Taxonomy" id="282301"/>
    <lineage>
        <taxon>Eukaryota</taxon>
        <taxon>Metazoa</taxon>
        <taxon>Spiralia</taxon>
        <taxon>Lophotrochozoa</taxon>
        <taxon>Platyhelminthes</taxon>
        <taxon>Rhabditophora</taxon>
        <taxon>Macrostomorpha</taxon>
        <taxon>Macrostomida</taxon>
        <taxon>Macrostomidae</taxon>
        <taxon>Macrostomum</taxon>
    </lineage>
</organism>
<name>A0A1I8FMV6_9PLAT</name>
<evidence type="ECO:0000313" key="2">
    <source>
        <dbReference type="Proteomes" id="UP000095280"/>
    </source>
</evidence>
<dbReference type="GO" id="GO:0033842">
    <property type="term" value="F:N-acetyl-beta-glucosaminyl-derivative 4-beta-N-acetylgalactosaminyltransferase activity"/>
    <property type="evidence" value="ECO:0007669"/>
    <property type="project" value="TreeGrafter"/>
</dbReference>
<dbReference type="GO" id="GO:0005794">
    <property type="term" value="C:Golgi apparatus"/>
    <property type="evidence" value="ECO:0007669"/>
    <property type="project" value="TreeGrafter"/>
</dbReference>
<dbReference type="PANTHER" id="PTHR19300:SF57">
    <property type="entry name" value="BETA-1,4-N-ACETYLGALACTOSAMINYLTRANSFERASE"/>
    <property type="match status" value="1"/>
</dbReference>
<reference evidence="3" key="1">
    <citation type="submission" date="2016-11" db="UniProtKB">
        <authorList>
            <consortium name="WormBaseParasite"/>
        </authorList>
    </citation>
    <scope>IDENTIFICATION</scope>
</reference>
<dbReference type="PRINTS" id="PR02050">
    <property type="entry name" value="B14GALTRFASE"/>
</dbReference>
<accession>A0A1I8FMV6</accession>
<dbReference type="Pfam" id="PF13733">
    <property type="entry name" value="Glyco_transf_7N"/>
    <property type="match status" value="1"/>
</dbReference>
<evidence type="ECO:0000259" key="1">
    <source>
        <dbReference type="Pfam" id="PF13733"/>
    </source>
</evidence>
<dbReference type="GO" id="GO:0006688">
    <property type="term" value="P:glycosphingolipid biosynthetic process"/>
    <property type="evidence" value="ECO:0007669"/>
    <property type="project" value="TreeGrafter"/>
</dbReference>
<dbReference type="GO" id="GO:0005975">
    <property type="term" value="P:carbohydrate metabolic process"/>
    <property type="evidence" value="ECO:0007669"/>
    <property type="project" value="InterPro"/>
</dbReference>
<dbReference type="InterPro" id="IPR029044">
    <property type="entry name" value="Nucleotide-diphossugar_trans"/>
</dbReference>
<dbReference type="AlphaFoldDB" id="A0A1I8FMV6"/>
<dbReference type="InterPro" id="IPR027995">
    <property type="entry name" value="Galactosyl_T_N"/>
</dbReference>
<dbReference type="Gene3D" id="3.90.550.10">
    <property type="entry name" value="Spore Coat Polysaccharide Biosynthesis Protein SpsA, Chain A"/>
    <property type="match status" value="1"/>
</dbReference>
<sequence>ATPSSSSGSSASGAVSVNWSELPCIKESHSPAGWPIQFACVSRGPAGLLGNKIPVKSDPSLAPTWAELQSTLSYIRHGGCSRNTALLGNELPLLCRNSSTIEYLSPSNRRAPRDSNRGLLFNIGFVESAKIFPAYCYIFHDVDLLPENDHNMYRCGANPRHLGAEISSFGYKTALRRLFWRRLRPHGRTVPENERLPKYLLRLGPPRTTILASRVAWAGYKVARYPPRHRQYLEQSKKALEQEDGLNSMQYNVIGVQDRQLVYFISVEISEEAIRRRAVGFDVAAENETQAKRQ</sequence>
<proteinExistence type="predicted"/>
<evidence type="ECO:0000313" key="3">
    <source>
        <dbReference type="WBParaSite" id="maker-unitig_40792-snap-gene-0.1-mRNA-1"/>
    </source>
</evidence>
<dbReference type="WBParaSite" id="maker-unitig_40792-snap-gene-0.1-mRNA-1">
    <property type="protein sequence ID" value="maker-unitig_40792-snap-gene-0.1-mRNA-1"/>
    <property type="gene ID" value="maker-unitig_40792-snap-gene-0.1"/>
</dbReference>
<dbReference type="GO" id="GO:0008378">
    <property type="term" value="F:galactosyltransferase activity"/>
    <property type="evidence" value="ECO:0007669"/>
    <property type="project" value="TreeGrafter"/>
</dbReference>
<dbReference type="Proteomes" id="UP000095280">
    <property type="component" value="Unplaced"/>
</dbReference>
<protein>
    <submittedName>
        <fullName evidence="3">Glyco_transf_7N domain-containing protein</fullName>
    </submittedName>
</protein>
<dbReference type="GO" id="GO:0016020">
    <property type="term" value="C:membrane"/>
    <property type="evidence" value="ECO:0007669"/>
    <property type="project" value="GOC"/>
</dbReference>
<dbReference type="PANTHER" id="PTHR19300">
    <property type="entry name" value="BETA-1,4-GALACTOSYLTRANSFERASE"/>
    <property type="match status" value="1"/>
</dbReference>
<dbReference type="InterPro" id="IPR003859">
    <property type="entry name" value="Galactosyl_T"/>
</dbReference>
<feature type="domain" description="Galactosyltransferase N-terminal" evidence="1">
    <location>
        <begin position="115"/>
        <end position="155"/>
    </location>
</feature>
<keyword evidence="2" id="KW-1185">Reference proteome</keyword>